<feature type="non-terminal residue" evidence="1">
    <location>
        <position position="1"/>
    </location>
</feature>
<proteinExistence type="predicted"/>
<dbReference type="PROSITE" id="PS50994">
    <property type="entry name" value="INTEGRASE"/>
    <property type="match status" value="1"/>
</dbReference>
<dbReference type="SUPFAM" id="SSF53098">
    <property type="entry name" value="Ribonuclease H-like"/>
    <property type="match status" value="1"/>
</dbReference>
<reference evidence="1" key="1">
    <citation type="submission" date="2020-04" db="EMBL/GenBank/DDBJ databases">
        <authorList>
            <person name="Alioto T."/>
            <person name="Alioto T."/>
            <person name="Gomez Garrido J."/>
        </authorList>
    </citation>
    <scope>NUCLEOTIDE SEQUENCE</scope>
    <source>
        <strain evidence="1">A484AB</strain>
    </source>
</reference>
<dbReference type="GO" id="GO:0003676">
    <property type="term" value="F:nucleic acid binding"/>
    <property type="evidence" value="ECO:0007669"/>
    <property type="project" value="InterPro"/>
</dbReference>
<feature type="non-terminal residue" evidence="1">
    <location>
        <position position="149"/>
    </location>
</feature>
<dbReference type="EMBL" id="CACRXK020003681">
    <property type="protein sequence ID" value="CAB3999831.1"/>
    <property type="molecule type" value="Genomic_DNA"/>
</dbReference>
<keyword evidence="1" id="KW-0436">Ligase</keyword>
<comment type="caution">
    <text evidence="1">The sequence shown here is derived from an EMBL/GenBank/DDBJ whole genome shotgun (WGS) entry which is preliminary data.</text>
</comment>
<dbReference type="PANTHER" id="PTHR47331">
    <property type="entry name" value="PHD-TYPE DOMAIN-CONTAINING PROTEIN"/>
    <property type="match status" value="1"/>
</dbReference>
<dbReference type="InterPro" id="IPR012337">
    <property type="entry name" value="RNaseH-like_sf"/>
</dbReference>
<protein>
    <submittedName>
        <fullName evidence="1">E3 ubiquitin- ligase DZIP3</fullName>
    </submittedName>
</protein>
<dbReference type="InterPro" id="IPR001584">
    <property type="entry name" value="Integrase_cat-core"/>
</dbReference>
<accession>A0A6S7HYL7</accession>
<dbReference type="OrthoDB" id="5986873at2759"/>
<dbReference type="Proteomes" id="UP001152795">
    <property type="component" value="Unassembled WGS sequence"/>
</dbReference>
<dbReference type="AlphaFoldDB" id="A0A6S7HYL7"/>
<evidence type="ECO:0000313" key="1">
    <source>
        <dbReference type="EMBL" id="CAB3999831.1"/>
    </source>
</evidence>
<gene>
    <name evidence="1" type="ORF">PACLA_8A063024</name>
</gene>
<dbReference type="GO" id="GO:0016874">
    <property type="term" value="F:ligase activity"/>
    <property type="evidence" value="ECO:0007669"/>
    <property type="project" value="UniProtKB-KW"/>
</dbReference>
<name>A0A6S7HYL7_PARCT</name>
<sequence>AYERLQVRVSAQIELKGESPPFDKVGVDFAGPLYVKQGKSMRKVYIALFSCCVTRALHLELVEDLSAQTFRRCLRRFTAARGNPSIIVSDNAKTFKAVEKTLKHLFDHPEVKSDLEVRRIEWKFNLERAPWWGGFFERMVRNVKVCLRK</sequence>
<keyword evidence="2" id="KW-1185">Reference proteome</keyword>
<evidence type="ECO:0000313" key="2">
    <source>
        <dbReference type="Proteomes" id="UP001152795"/>
    </source>
</evidence>
<dbReference type="InterPro" id="IPR036397">
    <property type="entry name" value="RNaseH_sf"/>
</dbReference>
<dbReference type="Gene3D" id="3.30.420.10">
    <property type="entry name" value="Ribonuclease H-like superfamily/Ribonuclease H"/>
    <property type="match status" value="1"/>
</dbReference>
<dbReference type="GO" id="GO:0015074">
    <property type="term" value="P:DNA integration"/>
    <property type="evidence" value="ECO:0007669"/>
    <property type="project" value="InterPro"/>
</dbReference>
<organism evidence="1 2">
    <name type="scientific">Paramuricea clavata</name>
    <name type="common">Red gorgonian</name>
    <name type="synonym">Violescent sea-whip</name>
    <dbReference type="NCBI Taxonomy" id="317549"/>
    <lineage>
        <taxon>Eukaryota</taxon>
        <taxon>Metazoa</taxon>
        <taxon>Cnidaria</taxon>
        <taxon>Anthozoa</taxon>
        <taxon>Octocorallia</taxon>
        <taxon>Malacalcyonacea</taxon>
        <taxon>Plexauridae</taxon>
        <taxon>Paramuricea</taxon>
    </lineage>
</organism>
<dbReference type="PANTHER" id="PTHR47331:SF1">
    <property type="entry name" value="GAG-LIKE PROTEIN"/>
    <property type="match status" value="1"/>
</dbReference>